<dbReference type="EMBL" id="JBHRWW010000003">
    <property type="protein sequence ID" value="MFC3688111.1"/>
    <property type="molecule type" value="Genomic_DNA"/>
</dbReference>
<evidence type="ECO:0000256" key="1">
    <source>
        <dbReference type="ARBA" id="ARBA00006284"/>
    </source>
</evidence>
<dbReference type="PIRSF" id="PIRSF006078">
    <property type="entry name" value="GlxK"/>
    <property type="match status" value="1"/>
</dbReference>
<evidence type="ECO:0000313" key="6">
    <source>
        <dbReference type="Proteomes" id="UP001595685"/>
    </source>
</evidence>
<dbReference type="SUPFAM" id="SSF110738">
    <property type="entry name" value="Glycerate kinase I"/>
    <property type="match status" value="1"/>
</dbReference>
<organism evidence="5 6">
    <name type="scientific">Aquipuribacter hungaricus</name>
    <dbReference type="NCBI Taxonomy" id="545624"/>
    <lineage>
        <taxon>Bacteria</taxon>
        <taxon>Bacillati</taxon>
        <taxon>Actinomycetota</taxon>
        <taxon>Actinomycetes</taxon>
        <taxon>Micrococcales</taxon>
        <taxon>Intrasporangiaceae</taxon>
        <taxon>Aquipuribacter</taxon>
    </lineage>
</organism>
<dbReference type="Pfam" id="PF02595">
    <property type="entry name" value="Gly_kinase"/>
    <property type="match status" value="1"/>
</dbReference>
<evidence type="ECO:0000256" key="3">
    <source>
        <dbReference type="ARBA" id="ARBA00022777"/>
    </source>
</evidence>
<dbReference type="PANTHER" id="PTHR21599:SF0">
    <property type="entry name" value="GLYCERATE KINASE"/>
    <property type="match status" value="1"/>
</dbReference>
<dbReference type="NCBIfam" id="TIGR00045">
    <property type="entry name" value="glycerate kinase"/>
    <property type="match status" value="1"/>
</dbReference>
<keyword evidence="2 4" id="KW-0808">Transferase</keyword>
<proteinExistence type="inferred from homology"/>
<reference evidence="6" key="1">
    <citation type="journal article" date="2019" name="Int. J. Syst. Evol. Microbiol.">
        <title>The Global Catalogue of Microorganisms (GCM) 10K type strain sequencing project: providing services to taxonomists for standard genome sequencing and annotation.</title>
        <authorList>
            <consortium name="The Broad Institute Genomics Platform"/>
            <consortium name="The Broad Institute Genome Sequencing Center for Infectious Disease"/>
            <person name="Wu L."/>
            <person name="Ma J."/>
        </authorList>
    </citation>
    <scope>NUCLEOTIDE SEQUENCE [LARGE SCALE GENOMIC DNA]</scope>
    <source>
        <strain evidence="6">NCAIM B.02333</strain>
    </source>
</reference>
<evidence type="ECO:0000256" key="2">
    <source>
        <dbReference type="ARBA" id="ARBA00022679"/>
    </source>
</evidence>
<name>A0ABV7WHU4_9MICO</name>
<dbReference type="EC" id="2.7.1.-" evidence="5"/>
<dbReference type="RefSeq" id="WP_376983883.1">
    <property type="nucleotide sequence ID" value="NZ_JBHRWW010000003.1"/>
</dbReference>
<accession>A0ABV7WHU4</accession>
<keyword evidence="6" id="KW-1185">Reference proteome</keyword>
<protein>
    <submittedName>
        <fullName evidence="5">Glycerate kinase</fullName>
        <ecNumber evidence="5">2.7.1.-</ecNumber>
    </submittedName>
</protein>
<dbReference type="InterPro" id="IPR004381">
    <property type="entry name" value="Glycerate_kinase"/>
</dbReference>
<evidence type="ECO:0000313" key="5">
    <source>
        <dbReference type="EMBL" id="MFC3688111.1"/>
    </source>
</evidence>
<dbReference type="Gene3D" id="3.90.1510.10">
    <property type="entry name" value="Glycerate kinase, domain 2"/>
    <property type="match status" value="1"/>
</dbReference>
<dbReference type="Proteomes" id="UP001595685">
    <property type="component" value="Unassembled WGS sequence"/>
</dbReference>
<sequence>MRVVVAPDCFTGTLTARQAAAAMAEGWAAHAPGDDLDLVPMSDGGPGFVDSLSGSLPGRALATTVAGPHGDPVPATVLLVEAEDDPSGLTSAYLESAQACGAHLVPPGRRDPATATSVGVGELLQVAVEEGAQRVVVGLGGSVTVDGGAGLLGALGVHADGVRTDQGPRGLAGLAVDGLRGLRAAREVLAGVDLVVASDVDVPLLGRHGAVHGFARQKGATPEQLPGLEAAMTAWASALVRAAGDAGAPDPGRLVALPGAGAAGGLGFALLALGARRLPGVQAVADAVGLAGRLDGADLLLTGEGSFDWQSLRGKVVAGVAHVAQAVAVPVVVVAGQVAVGRRELAVAGVEAAYAVATGEQEVAESLAAPARTLAARTARVARTWHR</sequence>
<comment type="similarity">
    <text evidence="1 4">Belongs to the glycerate kinase type-1 family.</text>
</comment>
<dbReference type="InterPro" id="IPR036129">
    <property type="entry name" value="Glycerate_kinase_sf"/>
</dbReference>
<keyword evidence="3 4" id="KW-0418">Kinase</keyword>
<evidence type="ECO:0000256" key="4">
    <source>
        <dbReference type="PIRNR" id="PIRNR006078"/>
    </source>
</evidence>
<dbReference type="Gene3D" id="3.40.50.10350">
    <property type="entry name" value="Glycerate kinase, domain 1"/>
    <property type="match status" value="1"/>
</dbReference>
<gene>
    <name evidence="5" type="ORF">ACFOLH_07130</name>
</gene>
<dbReference type="PANTHER" id="PTHR21599">
    <property type="entry name" value="GLYCERATE KINASE"/>
    <property type="match status" value="1"/>
</dbReference>
<comment type="caution">
    <text evidence="5">The sequence shown here is derived from an EMBL/GenBank/DDBJ whole genome shotgun (WGS) entry which is preliminary data.</text>
</comment>
<dbReference type="GO" id="GO:0016301">
    <property type="term" value="F:kinase activity"/>
    <property type="evidence" value="ECO:0007669"/>
    <property type="project" value="UniProtKB-KW"/>
</dbReference>
<dbReference type="InterPro" id="IPR018193">
    <property type="entry name" value="Glyc_kinase_flavodox-like_fold"/>
</dbReference>
<dbReference type="InterPro" id="IPR018197">
    <property type="entry name" value="Glycerate_kinase_RE-like"/>
</dbReference>